<dbReference type="InterPro" id="IPR003362">
    <property type="entry name" value="Bact_transf"/>
</dbReference>
<feature type="transmembrane region" description="Helical" evidence="7">
    <location>
        <begin position="20"/>
        <end position="40"/>
    </location>
</feature>
<comment type="similarity">
    <text evidence="2">Belongs to the bacterial sugar transferase family.</text>
</comment>
<dbReference type="EMBL" id="JHAC01000026">
    <property type="protein sequence ID" value="EYB68154.1"/>
    <property type="molecule type" value="Genomic_DNA"/>
</dbReference>
<evidence type="ECO:0000256" key="7">
    <source>
        <dbReference type="SAM" id="Phobius"/>
    </source>
</evidence>
<dbReference type="Pfam" id="PF02397">
    <property type="entry name" value="Bac_transf"/>
    <property type="match status" value="1"/>
</dbReference>
<reference evidence="9 10" key="1">
    <citation type="submission" date="2014-03" db="EMBL/GenBank/DDBJ databases">
        <title>Draft genome sequence of Deinococcus phoenicis 1P10ME.</title>
        <authorList>
            <person name="Stepanov V.G."/>
            <person name="Vaishampayan P."/>
            <person name="Venkateswaran K."/>
            <person name="Fox G.E."/>
        </authorList>
    </citation>
    <scope>NUCLEOTIDE SEQUENCE [LARGE SCALE GENOMIC DNA]</scope>
    <source>
        <strain evidence="9 10">1P10ME</strain>
    </source>
</reference>
<evidence type="ECO:0000256" key="3">
    <source>
        <dbReference type="ARBA" id="ARBA00022679"/>
    </source>
</evidence>
<feature type="transmembrane region" description="Helical" evidence="7">
    <location>
        <begin position="46"/>
        <end position="64"/>
    </location>
</feature>
<dbReference type="STRING" id="1476583.DEIPH_ctg026orf0058"/>
<keyword evidence="4 7" id="KW-0812">Transmembrane</keyword>
<feature type="domain" description="Bacterial sugar transferase" evidence="8">
    <location>
        <begin position="231"/>
        <end position="413"/>
    </location>
</feature>
<dbReference type="eggNOG" id="COG2148">
    <property type="taxonomic scope" value="Bacteria"/>
</dbReference>
<accession>A0A016QQX5</accession>
<dbReference type="AlphaFoldDB" id="A0A016QQX5"/>
<dbReference type="GO" id="GO:0016020">
    <property type="term" value="C:membrane"/>
    <property type="evidence" value="ECO:0007669"/>
    <property type="project" value="UniProtKB-SubCell"/>
</dbReference>
<dbReference type="GO" id="GO:0016780">
    <property type="term" value="F:phosphotransferase activity, for other substituted phosphate groups"/>
    <property type="evidence" value="ECO:0007669"/>
    <property type="project" value="TreeGrafter"/>
</dbReference>
<evidence type="ECO:0000256" key="1">
    <source>
        <dbReference type="ARBA" id="ARBA00004141"/>
    </source>
</evidence>
<feature type="transmembrane region" description="Helical" evidence="7">
    <location>
        <begin position="103"/>
        <end position="124"/>
    </location>
</feature>
<evidence type="ECO:0000313" key="10">
    <source>
        <dbReference type="Proteomes" id="UP000020492"/>
    </source>
</evidence>
<dbReference type="RefSeq" id="WP_081790853.1">
    <property type="nucleotide sequence ID" value="NZ_JHAC01000026.1"/>
</dbReference>
<feature type="transmembrane region" description="Helical" evidence="7">
    <location>
        <begin position="76"/>
        <end position="97"/>
    </location>
</feature>
<dbReference type="OrthoDB" id="9808602at2"/>
<dbReference type="PATRIC" id="fig|1476583.3.peg.1794"/>
<evidence type="ECO:0000259" key="8">
    <source>
        <dbReference type="Pfam" id="PF02397"/>
    </source>
</evidence>
<keyword evidence="5 7" id="KW-1133">Transmembrane helix</keyword>
<keyword evidence="6 7" id="KW-0472">Membrane</keyword>
<protein>
    <recommendedName>
        <fullName evidence="8">Bacterial sugar transferase domain-containing protein</fullName>
    </recommendedName>
</protein>
<dbReference type="Proteomes" id="UP000020492">
    <property type="component" value="Unassembled WGS sequence"/>
</dbReference>
<evidence type="ECO:0000313" key="9">
    <source>
        <dbReference type="EMBL" id="EYB68154.1"/>
    </source>
</evidence>
<evidence type="ECO:0000256" key="2">
    <source>
        <dbReference type="ARBA" id="ARBA00006464"/>
    </source>
</evidence>
<proteinExistence type="inferred from homology"/>
<gene>
    <name evidence="9" type="ORF">DEIPH_ctg026orf0058</name>
</gene>
<name>A0A016QQX5_9DEIO</name>
<comment type="caution">
    <text evidence="9">The sequence shown here is derived from an EMBL/GenBank/DDBJ whole genome shotgun (WGS) entry which is preliminary data.</text>
</comment>
<feature type="transmembrane region" description="Helical" evidence="7">
    <location>
        <begin position="237"/>
        <end position="259"/>
    </location>
</feature>
<dbReference type="PANTHER" id="PTHR30576">
    <property type="entry name" value="COLANIC BIOSYNTHESIS UDP-GLUCOSE LIPID CARRIER TRANSFERASE"/>
    <property type="match status" value="1"/>
</dbReference>
<dbReference type="NCBIfam" id="TIGR03025">
    <property type="entry name" value="EPS_sugtrans"/>
    <property type="match status" value="1"/>
</dbReference>
<dbReference type="InterPro" id="IPR017475">
    <property type="entry name" value="EPS_sugar_tfrase"/>
</dbReference>
<sequence length="419" mass="46824">MVTERLQPTQQAFYRSHLMAVLAVVDMSAPLLLGLVAAPLLPRDTAVLADSNWIMAAWVAWGTLRGNAVGLRTHRYFESVVMPLFALALSLVLLLLTGHPLPLAFLLTVTLGWALVLFSARFVLRRLAPVRVIGVLPGLEGTLPQGPEVRYVLLSVPQQVALEELDELLIHPLRALPGEWVELLMHADAASIPTCTLASLREELSGHVSVEYLHGGRLGDVPFRSSYLWVKAVVDRLATLLALPLLLPLVGLVALVVLLDSGRPVLFWQERVGQNGLLFRMVKFRTMRPDSEQGGAAFATCGDARVTRVGRVLRRFRLDELPQFWNVLRGEMSIIGPRPEQRAFVEQFNRDIRLYPVRHWVRPGITGWAQVMQGYTADAGATTDKLRYDVYYIKHFSFWLDARIVLKTFTTILTGFGAR</sequence>
<evidence type="ECO:0000256" key="5">
    <source>
        <dbReference type="ARBA" id="ARBA00022989"/>
    </source>
</evidence>
<keyword evidence="3" id="KW-0808">Transferase</keyword>
<keyword evidence="10" id="KW-1185">Reference proteome</keyword>
<dbReference type="PANTHER" id="PTHR30576:SF0">
    <property type="entry name" value="UNDECAPRENYL-PHOSPHATE N-ACETYLGALACTOSAMINYL 1-PHOSPHATE TRANSFERASE-RELATED"/>
    <property type="match status" value="1"/>
</dbReference>
<evidence type="ECO:0000256" key="6">
    <source>
        <dbReference type="ARBA" id="ARBA00023136"/>
    </source>
</evidence>
<evidence type="ECO:0000256" key="4">
    <source>
        <dbReference type="ARBA" id="ARBA00022692"/>
    </source>
</evidence>
<organism evidence="9 10">
    <name type="scientific">Deinococcus phoenicis</name>
    <dbReference type="NCBI Taxonomy" id="1476583"/>
    <lineage>
        <taxon>Bacteria</taxon>
        <taxon>Thermotogati</taxon>
        <taxon>Deinococcota</taxon>
        <taxon>Deinococci</taxon>
        <taxon>Deinococcales</taxon>
        <taxon>Deinococcaceae</taxon>
        <taxon>Deinococcus</taxon>
    </lineage>
</organism>
<comment type="subcellular location">
    <subcellularLocation>
        <location evidence="1">Membrane</location>
        <topology evidence="1">Multi-pass membrane protein</topology>
    </subcellularLocation>
</comment>